<dbReference type="InterPro" id="IPR014782">
    <property type="entry name" value="Peptidase_M1_dom"/>
</dbReference>
<sequence>MKKRYIALLLAIYAVTLYFIVLTGVNNLADRLRSTDEEGADNKYTANGIYSNQLINNYDIYVDFDPIKKMYNSKQTIIYVNNTDTTLNEIYLHIYPNAFKSEATTPYIIDDYGTPYVHGFSKGDFQIYKLLVNEENTAYNIDKNNVTILHIKLKQPIKPKENIKIYMEYGGVLPRAQQRFGYGKDTYNFGNWYPIVAVYDDTGWNLDPYYKLGDPFYSDIGNYHVTIAAPKDMIIAASGNIISEKIENNKKIWKIEAMLMRDFAWTASKEFIKLEKEIDGILVKGYFIRNDQKVNTDALKAACDAIKVFNRVFGKYPYEQYSVIASNHIGGMEYPGLVFVNEKFYNNQLLERLKKVIVHETAHQWWYSAVGNNEVDEPWLDEGLTTYSEYIFFKEAYGKKYGENYFKKYIYNSYNMRKNQLNDEVIAKSLDKFKNNSEYHAVAYKKAAMFFYEIEKKYGERKMYNILRNYYMNYKFKNANTYQFLKICEEVTNDNFDHLANKWLYQK</sequence>
<proteinExistence type="predicted"/>
<protein>
    <submittedName>
        <fullName evidence="3">M1 family metallopeptidase</fullName>
    </submittedName>
</protein>
<evidence type="ECO:0000313" key="3">
    <source>
        <dbReference type="EMBL" id="QXM05586.1"/>
    </source>
</evidence>
<evidence type="ECO:0000256" key="1">
    <source>
        <dbReference type="SAM" id="Phobius"/>
    </source>
</evidence>
<dbReference type="CDD" id="cd09604">
    <property type="entry name" value="M1_APN_like"/>
    <property type="match status" value="1"/>
</dbReference>
<evidence type="ECO:0000259" key="2">
    <source>
        <dbReference type="Pfam" id="PF01433"/>
    </source>
</evidence>
<feature type="transmembrane region" description="Helical" evidence="1">
    <location>
        <begin position="7"/>
        <end position="25"/>
    </location>
</feature>
<keyword evidence="1" id="KW-0812">Transmembrane</keyword>
<feature type="domain" description="Peptidase M1 membrane alanine aminopeptidase" evidence="2">
    <location>
        <begin position="299"/>
        <end position="503"/>
    </location>
</feature>
<dbReference type="EMBL" id="CP078093">
    <property type="protein sequence ID" value="QXM05586.1"/>
    <property type="molecule type" value="Genomic_DNA"/>
</dbReference>
<gene>
    <name evidence="3" type="ORF">KVH43_09400</name>
</gene>
<organism evidence="3 4">
    <name type="scientific">Crassaminicella indica</name>
    <dbReference type="NCBI Taxonomy" id="2855394"/>
    <lineage>
        <taxon>Bacteria</taxon>
        <taxon>Bacillati</taxon>
        <taxon>Bacillota</taxon>
        <taxon>Clostridia</taxon>
        <taxon>Eubacteriales</taxon>
        <taxon>Clostridiaceae</taxon>
        <taxon>Crassaminicella</taxon>
    </lineage>
</organism>
<dbReference type="Pfam" id="PF01433">
    <property type="entry name" value="Peptidase_M1"/>
    <property type="match status" value="1"/>
</dbReference>
<dbReference type="RefSeq" id="WP_218282284.1">
    <property type="nucleotide sequence ID" value="NZ_CP078093.1"/>
</dbReference>
<evidence type="ECO:0000313" key="4">
    <source>
        <dbReference type="Proteomes" id="UP000886818"/>
    </source>
</evidence>
<dbReference type="InterPro" id="IPR034015">
    <property type="entry name" value="M1_LTA4H"/>
</dbReference>
<dbReference type="PANTHER" id="PTHR45726:SF3">
    <property type="entry name" value="LEUKOTRIENE A-4 HYDROLASE"/>
    <property type="match status" value="1"/>
</dbReference>
<keyword evidence="1" id="KW-0472">Membrane</keyword>
<dbReference type="Proteomes" id="UP000886818">
    <property type="component" value="Chromosome"/>
</dbReference>
<accession>A0ABX8RF64</accession>
<reference evidence="3" key="1">
    <citation type="submission" date="2021-07" db="EMBL/GenBank/DDBJ databases">
        <title>Complete genome sequence of Crassaminicella sp. 143-21, isolated from a deep-sea hydrothermal vent.</title>
        <authorList>
            <person name="Li X."/>
        </authorList>
    </citation>
    <scope>NUCLEOTIDE SEQUENCE</scope>
    <source>
        <strain evidence="3">143-21</strain>
    </source>
</reference>
<keyword evidence="4" id="KW-1185">Reference proteome</keyword>
<keyword evidence="1" id="KW-1133">Transmembrane helix</keyword>
<dbReference type="PANTHER" id="PTHR45726">
    <property type="entry name" value="LEUKOTRIENE A-4 HYDROLASE"/>
    <property type="match status" value="1"/>
</dbReference>
<name>A0ABX8RF64_9CLOT</name>